<keyword evidence="1" id="KW-0472">Membrane</keyword>
<reference evidence="2 3" key="1">
    <citation type="journal article" date="2018" name="Proc. Natl. Acad. Sci. U.S.A.">
        <title>Linking secondary metabolites to gene clusters through genome sequencing of six diverse Aspergillus species.</title>
        <authorList>
            <person name="Kaerboelling I."/>
            <person name="Vesth T.C."/>
            <person name="Frisvad J.C."/>
            <person name="Nybo J.L."/>
            <person name="Theobald S."/>
            <person name="Kuo A."/>
            <person name="Bowyer P."/>
            <person name="Matsuda Y."/>
            <person name="Mondo S."/>
            <person name="Lyhne E.K."/>
            <person name="Kogle M.E."/>
            <person name="Clum A."/>
            <person name="Lipzen A."/>
            <person name="Salamov A."/>
            <person name="Ngan C.Y."/>
            <person name="Daum C."/>
            <person name="Chiniquy J."/>
            <person name="Barry K."/>
            <person name="LaButti K."/>
            <person name="Haridas S."/>
            <person name="Simmons B.A."/>
            <person name="Magnuson J.K."/>
            <person name="Mortensen U.H."/>
            <person name="Larsen T.O."/>
            <person name="Grigoriev I.V."/>
            <person name="Baker S.E."/>
            <person name="Andersen M.R."/>
        </authorList>
    </citation>
    <scope>NUCLEOTIDE SEQUENCE [LARGE SCALE GENOMIC DNA]</scope>
    <source>
        <strain evidence="2 3">IBT 24754</strain>
    </source>
</reference>
<proteinExistence type="predicted"/>
<gene>
    <name evidence="2" type="ORF">P175DRAFT_0354491</name>
</gene>
<dbReference type="RefSeq" id="XP_040749602.1">
    <property type="nucleotide sequence ID" value="XM_040892918.1"/>
</dbReference>
<dbReference type="GeneID" id="63809800"/>
<dbReference type="Proteomes" id="UP000244073">
    <property type="component" value="Unassembled WGS sequence"/>
</dbReference>
<evidence type="ECO:0000313" key="2">
    <source>
        <dbReference type="EMBL" id="PTU18210.1"/>
    </source>
</evidence>
<keyword evidence="1" id="KW-1133">Transmembrane helix</keyword>
<evidence type="ECO:0000256" key="1">
    <source>
        <dbReference type="SAM" id="Phobius"/>
    </source>
</evidence>
<protein>
    <submittedName>
        <fullName evidence="2">Uncharacterized protein</fullName>
    </submittedName>
</protein>
<organism evidence="2 3">
    <name type="scientific">Aspergillus ochraceoroseus IBT 24754</name>
    <dbReference type="NCBI Taxonomy" id="1392256"/>
    <lineage>
        <taxon>Eukaryota</taxon>
        <taxon>Fungi</taxon>
        <taxon>Dikarya</taxon>
        <taxon>Ascomycota</taxon>
        <taxon>Pezizomycotina</taxon>
        <taxon>Eurotiomycetes</taxon>
        <taxon>Eurotiomycetidae</taxon>
        <taxon>Eurotiales</taxon>
        <taxon>Aspergillaceae</taxon>
        <taxon>Aspergillus</taxon>
        <taxon>Aspergillus subgen. Nidulantes</taxon>
    </lineage>
</organism>
<evidence type="ECO:0000313" key="3">
    <source>
        <dbReference type="Proteomes" id="UP000244073"/>
    </source>
</evidence>
<dbReference type="VEuPathDB" id="FungiDB:P175DRAFT_0354491"/>
<sequence>MSRELIPNYWVVDELPYVASSWSSTGTRMRLTDRRDFRWLFFLVFIFGPLIIHRHLLEPYHLISTLVSRPNPNLFHRLIIFFFSIDCSPAPQIIRLRGQLYTNTSNFTLI</sequence>
<dbReference type="AlphaFoldDB" id="A0A2T5LPJ9"/>
<keyword evidence="1" id="KW-0812">Transmembrane</keyword>
<accession>A0A2T5LPJ9</accession>
<comment type="caution">
    <text evidence="2">The sequence shown here is derived from an EMBL/GenBank/DDBJ whole genome shotgun (WGS) entry which is preliminary data.</text>
</comment>
<name>A0A2T5LPJ9_9EURO</name>
<dbReference type="EMBL" id="MSFN02000008">
    <property type="protein sequence ID" value="PTU18210.1"/>
    <property type="molecule type" value="Genomic_DNA"/>
</dbReference>
<feature type="transmembrane region" description="Helical" evidence="1">
    <location>
        <begin position="37"/>
        <end position="54"/>
    </location>
</feature>